<feature type="domain" description="CCHC-type" evidence="2">
    <location>
        <begin position="56"/>
        <end position="70"/>
    </location>
</feature>
<comment type="caution">
    <text evidence="3">The sequence shown here is derived from an EMBL/GenBank/DDBJ whole genome shotgun (WGS) entry which is preliminary data.</text>
</comment>
<name>A0A5D3CEL7_CUCMM</name>
<dbReference type="EMBL" id="SSTD01012249">
    <property type="protein sequence ID" value="TYK08799.1"/>
    <property type="molecule type" value="Genomic_DNA"/>
</dbReference>
<dbReference type="GO" id="GO:0008270">
    <property type="term" value="F:zinc ion binding"/>
    <property type="evidence" value="ECO:0007669"/>
    <property type="project" value="InterPro"/>
</dbReference>
<proteinExistence type="predicted"/>
<dbReference type="SUPFAM" id="SSF57756">
    <property type="entry name" value="Retrovirus zinc finger-like domains"/>
    <property type="match status" value="1"/>
</dbReference>
<reference evidence="3 4" key="1">
    <citation type="submission" date="2019-08" db="EMBL/GenBank/DDBJ databases">
        <title>Draft genome sequences of two oriental melons (Cucumis melo L. var makuwa).</title>
        <authorList>
            <person name="Kwon S.-Y."/>
        </authorList>
    </citation>
    <scope>NUCLEOTIDE SEQUENCE [LARGE SCALE GENOMIC DNA]</scope>
    <source>
        <strain evidence="4">cv. Chang Bougi</strain>
        <tissue evidence="3">Leaf</tissue>
    </source>
</reference>
<dbReference type="Proteomes" id="UP000321947">
    <property type="component" value="Unassembled WGS sequence"/>
</dbReference>
<feature type="region of interest" description="Disordered" evidence="1">
    <location>
        <begin position="26"/>
        <end position="50"/>
    </location>
</feature>
<dbReference type="InterPro" id="IPR001878">
    <property type="entry name" value="Znf_CCHC"/>
</dbReference>
<accession>A0A5D3CEL7</accession>
<gene>
    <name evidence="3" type="ORF">E5676_scaffold796G00020</name>
</gene>
<organism evidence="3 4">
    <name type="scientific">Cucumis melo var. makuwa</name>
    <name type="common">Oriental melon</name>
    <dbReference type="NCBI Taxonomy" id="1194695"/>
    <lineage>
        <taxon>Eukaryota</taxon>
        <taxon>Viridiplantae</taxon>
        <taxon>Streptophyta</taxon>
        <taxon>Embryophyta</taxon>
        <taxon>Tracheophyta</taxon>
        <taxon>Spermatophyta</taxon>
        <taxon>Magnoliopsida</taxon>
        <taxon>eudicotyledons</taxon>
        <taxon>Gunneridae</taxon>
        <taxon>Pentapetalae</taxon>
        <taxon>rosids</taxon>
        <taxon>fabids</taxon>
        <taxon>Cucurbitales</taxon>
        <taxon>Cucurbitaceae</taxon>
        <taxon>Benincaseae</taxon>
        <taxon>Cucumis</taxon>
    </lineage>
</organism>
<dbReference type="Pfam" id="PF00098">
    <property type="entry name" value="zf-CCHC"/>
    <property type="match status" value="1"/>
</dbReference>
<dbReference type="GO" id="GO:0003676">
    <property type="term" value="F:nucleic acid binding"/>
    <property type="evidence" value="ECO:0007669"/>
    <property type="project" value="InterPro"/>
</dbReference>
<dbReference type="InterPro" id="IPR036875">
    <property type="entry name" value="Znf_CCHC_sf"/>
</dbReference>
<evidence type="ECO:0000256" key="1">
    <source>
        <dbReference type="SAM" id="MobiDB-lite"/>
    </source>
</evidence>
<evidence type="ECO:0000313" key="4">
    <source>
        <dbReference type="Proteomes" id="UP000321947"/>
    </source>
</evidence>
<protein>
    <submittedName>
        <fullName evidence="3">Gag/pol protein</fullName>
    </submittedName>
</protein>
<dbReference type="AlphaFoldDB" id="A0A5D3CEL7"/>
<sequence>MGKGNEVEANIATIEKELVRGLSFKTRVGTSNMKKKRKGKTPNNNEGKKVAKGKYYHCNEDGHWLRDCPKYLTKKKTKKEAQGN</sequence>
<evidence type="ECO:0000313" key="3">
    <source>
        <dbReference type="EMBL" id="TYK08799.1"/>
    </source>
</evidence>
<evidence type="ECO:0000259" key="2">
    <source>
        <dbReference type="Pfam" id="PF00098"/>
    </source>
</evidence>
<dbReference type="Gene3D" id="4.10.60.10">
    <property type="entry name" value="Zinc finger, CCHC-type"/>
    <property type="match status" value="1"/>
</dbReference>